<evidence type="ECO:0000256" key="3">
    <source>
        <dbReference type="ARBA" id="ARBA00022529"/>
    </source>
</evidence>
<evidence type="ECO:0000256" key="6">
    <source>
        <dbReference type="ARBA" id="ARBA00023157"/>
    </source>
</evidence>
<evidence type="ECO:0000256" key="8">
    <source>
        <dbReference type="PIRSR" id="PIRSR608597-3"/>
    </source>
</evidence>
<accession>A0A6J1T2V4</accession>
<gene>
    <name evidence="12" type="primary">LOC113212941</name>
</gene>
<dbReference type="GeneID" id="113212941"/>
<feature type="disulfide bond" evidence="8">
    <location>
        <begin position="405"/>
        <end position="411"/>
    </location>
</feature>
<feature type="disulfide bond" evidence="8">
    <location>
        <begin position="377"/>
        <end position="382"/>
    </location>
</feature>
<evidence type="ECO:0000256" key="2">
    <source>
        <dbReference type="ARBA" id="ARBA00012732"/>
    </source>
</evidence>
<feature type="signal peptide" evidence="10">
    <location>
        <begin position="1"/>
        <end position="32"/>
    </location>
</feature>
<dbReference type="PROSITE" id="PS51909">
    <property type="entry name" value="LYSOZYME_I"/>
    <property type="match status" value="2"/>
</dbReference>
<comment type="catalytic activity">
    <reaction evidence="1">
        <text>Hydrolysis of (1-&gt;4)-beta-linkages between N-acetylmuramic acid and N-acetyl-D-glucosamine residues in a peptidoglycan and between N-acetyl-D-glucosamine residues in chitodextrins.</text>
        <dbReference type="EC" id="3.2.1.17"/>
    </reaction>
</comment>
<evidence type="ECO:0000256" key="10">
    <source>
        <dbReference type="SAM" id="SignalP"/>
    </source>
</evidence>
<evidence type="ECO:0000256" key="4">
    <source>
        <dbReference type="ARBA" id="ARBA00022638"/>
    </source>
</evidence>
<keyword evidence="6 8" id="KW-1015">Disulfide bond</keyword>
<keyword evidence="4" id="KW-0081">Bacteriolytic enzyme</keyword>
<reference evidence="12" key="1">
    <citation type="submission" date="2025-08" db="UniProtKB">
        <authorList>
            <consortium name="RefSeq"/>
        </authorList>
    </citation>
    <scope>IDENTIFICATION</scope>
    <source>
        <tissue evidence="12">Whole organism</tissue>
    </source>
</reference>
<keyword evidence="3" id="KW-0929">Antimicrobial</keyword>
<keyword evidence="10" id="KW-0732">Signal</keyword>
<dbReference type="PROSITE" id="PS00018">
    <property type="entry name" value="EF_HAND_1"/>
    <property type="match status" value="1"/>
</dbReference>
<evidence type="ECO:0000313" key="11">
    <source>
        <dbReference type="Proteomes" id="UP000504606"/>
    </source>
</evidence>
<keyword evidence="7" id="KW-0326">Glycosidase</keyword>
<dbReference type="InterPro" id="IPR018247">
    <property type="entry name" value="EF_Hand_1_Ca_BS"/>
</dbReference>
<evidence type="ECO:0000256" key="5">
    <source>
        <dbReference type="ARBA" id="ARBA00022801"/>
    </source>
</evidence>
<dbReference type="GO" id="GO:0042742">
    <property type="term" value="P:defense response to bacterium"/>
    <property type="evidence" value="ECO:0007669"/>
    <property type="project" value="UniProtKB-KW"/>
</dbReference>
<dbReference type="RefSeq" id="XP_026287603.2">
    <property type="nucleotide sequence ID" value="XM_026431818.2"/>
</dbReference>
<name>A0A6J1T2V4_FRAOC</name>
<sequence>MCREHHRHHFAAGAALAFAALALLLQARGLRAGAGADPDQGCLSCLCQAATGCDANRDCEADTCGMFAISRQYWKDAGAPGGDFETCALDPACATQCVQSYMQKFARDCDGDGEVGCSDYCRLHHLGREGCGAALGGGFASRLASCNASVPLGDFYARAALRAPRQGTSWQNGGGSNSFPQRSSGSSGGSPSYSFNPSVSYSRSVTVNPTYQSGGGGVGGGGYSLATGSTGYQNGQYQGGSSGYQNGRYQGGSTGYQNGRYQGGASGYLTGSGYQQGGGYGGYSGYEESGYRTAGVGGRVGAFGRPNDYREGYLWGAGESGGFSGGRRYSGGGSSGYGGRLPVVVSARTGTRSAPVSSSCLSCICNALTGCDPLAGCSGGGCGAFKLSPAYWRDCGSPGQTYEYCTRDFACSSSCARTYLTKYAQDCNGDGSVDCGDYARIHRLGAFGCSGALDEPYRSYVDSCSAY</sequence>
<feature type="chain" id="PRO_5039562522" description="lysozyme" evidence="10">
    <location>
        <begin position="33"/>
        <end position="467"/>
    </location>
</feature>
<dbReference type="PANTHER" id="PTHR11195">
    <property type="entry name" value="DESTABILASE-RELATED"/>
    <property type="match status" value="1"/>
</dbReference>
<dbReference type="GO" id="GO:0031640">
    <property type="term" value="P:killing of cells of another organism"/>
    <property type="evidence" value="ECO:0007669"/>
    <property type="project" value="UniProtKB-KW"/>
</dbReference>
<dbReference type="GO" id="GO:0003796">
    <property type="term" value="F:lysozyme activity"/>
    <property type="evidence" value="ECO:0007669"/>
    <property type="project" value="UniProtKB-EC"/>
</dbReference>
<dbReference type="Pfam" id="PF05497">
    <property type="entry name" value="Destabilase"/>
    <property type="match status" value="2"/>
</dbReference>
<feature type="region of interest" description="Disordered" evidence="9">
    <location>
        <begin position="166"/>
        <end position="195"/>
    </location>
</feature>
<feature type="compositionally biased region" description="Low complexity" evidence="9">
    <location>
        <begin position="177"/>
        <end position="195"/>
    </location>
</feature>
<proteinExistence type="predicted"/>
<dbReference type="OrthoDB" id="6337871at2759"/>
<keyword evidence="5" id="KW-0378">Hydrolase</keyword>
<keyword evidence="11" id="KW-1185">Reference proteome</keyword>
<dbReference type="EC" id="3.2.1.17" evidence="2"/>
<feature type="disulfide bond" evidence="8">
    <location>
        <begin position="360"/>
        <end position="435"/>
    </location>
</feature>
<dbReference type="KEGG" id="foc:113212941"/>
<dbReference type="InterPro" id="IPR008597">
    <property type="entry name" value="Invert_lysozyme"/>
</dbReference>
<feature type="disulfide bond" evidence="8">
    <location>
        <begin position="395"/>
        <end position="415"/>
    </location>
</feature>
<dbReference type="PANTHER" id="PTHR11195:SF13">
    <property type="entry name" value="INVERTEBRATE-TYPE LYSOZYME 2-RELATED"/>
    <property type="match status" value="1"/>
</dbReference>
<evidence type="ECO:0000256" key="1">
    <source>
        <dbReference type="ARBA" id="ARBA00000632"/>
    </source>
</evidence>
<protein>
    <recommendedName>
        <fullName evidence="2">lysozyme</fullName>
        <ecNumber evidence="2">3.2.1.17</ecNumber>
    </recommendedName>
</protein>
<evidence type="ECO:0000256" key="7">
    <source>
        <dbReference type="ARBA" id="ARBA00023295"/>
    </source>
</evidence>
<evidence type="ECO:0000256" key="9">
    <source>
        <dbReference type="SAM" id="MobiDB-lite"/>
    </source>
</evidence>
<feature type="disulfide bond" evidence="8">
    <location>
        <begin position="365"/>
        <end position="371"/>
    </location>
</feature>
<dbReference type="Proteomes" id="UP000504606">
    <property type="component" value="Unplaced"/>
</dbReference>
<organism evidence="11 12">
    <name type="scientific">Frankliniella occidentalis</name>
    <name type="common">Western flower thrips</name>
    <name type="synonym">Euthrips occidentalis</name>
    <dbReference type="NCBI Taxonomy" id="133901"/>
    <lineage>
        <taxon>Eukaryota</taxon>
        <taxon>Metazoa</taxon>
        <taxon>Ecdysozoa</taxon>
        <taxon>Arthropoda</taxon>
        <taxon>Hexapoda</taxon>
        <taxon>Insecta</taxon>
        <taxon>Pterygota</taxon>
        <taxon>Neoptera</taxon>
        <taxon>Paraneoptera</taxon>
        <taxon>Thysanoptera</taxon>
        <taxon>Terebrantia</taxon>
        <taxon>Thripoidea</taxon>
        <taxon>Thripidae</taxon>
        <taxon>Frankliniella</taxon>
    </lineage>
</organism>
<dbReference type="AlphaFoldDB" id="A0A6J1T2V4"/>
<dbReference type="CDD" id="cd16890">
    <property type="entry name" value="lyz_i"/>
    <property type="match status" value="1"/>
</dbReference>
<dbReference type="Gene3D" id="1.10.530.10">
    <property type="match status" value="2"/>
</dbReference>
<evidence type="ECO:0000313" key="12">
    <source>
        <dbReference type="RefSeq" id="XP_026287603.2"/>
    </source>
</evidence>